<dbReference type="Pfam" id="PF00135">
    <property type="entry name" value="COesterase"/>
    <property type="match status" value="1"/>
</dbReference>
<dbReference type="InterPro" id="IPR029058">
    <property type="entry name" value="AB_hydrolase_fold"/>
</dbReference>
<dbReference type="Gene3D" id="3.40.50.1820">
    <property type="entry name" value="alpha/beta hydrolase"/>
    <property type="match status" value="1"/>
</dbReference>
<organism evidence="3 4">
    <name type="scientific">Cylindrodendrum hubeiense</name>
    <dbReference type="NCBI Taxonomy" id="595255"/>
    <lineage>
        <taxon>Eukaryota</taxon>
        <taxon>Fungi</taxon>
        <taxon>Dikarya</taxon>
        <taxon>Ascomycota</taxon>
        <taxon>Pezizomycotina</taxon>
        <taxon>Sordariomycetes</taxon>
        <taxon>Hypocreomycetidae</taxon>
        <taxon>Hypocreales</taxon>
        <taxon>Nectriaceae</taxon>
        <taxon>Cylindrodendrum</taxon>
    </lineage>
</organism>
<dbReference type="InterPro" id="IPR002018">
    <property type="entry name" value="CarbesteraseB"/>
</dbReference>
<accession>A0A9P5HM21</accession>
<gene>
    <name evidence="3" type="ORF">G7Z17_g3014</name>
</gene>
<feature type="chain" id="PRO_5040264573" description="Carboxylesterase type B domain-containing protein" evidence="1">
    <location>
        <begin position="26"/>
        <end position="545"/>
    </location>
</feature>
<dbReference type="SUPFAM" id="SSF53474">
    <property type="entry name" value="alpha/beta-Hydrolases"/>
    <property type="match status" value="1"/>
</dbReference>
<dbReference type="EMBL" id="JAANBB010000034">
    <property type="protein sequence ID" value="KAF7554310.1"/>
    <property type="molecule type" value="Genomic_DNA"/>
</dbReference>
<evidence type="ECO:0000313" key="4">
    <source>
        <dbReference type="Proteomes" id="UP000722485"/>
    </source>
</evidence>
<dbReference type="InterPro" id="IPR050309">
    <property type="entry name" value="Type-B_Carboxylest/Lipase"/>
</dbReference>
<dbReference type="Proteomes" id="UP000722485">
    <property type="component" value="Unassembled WGS sequence"/>
</dbReference>
<dbReference type="PANTHER" id="PTHR11559">
    <property type="entry name" value="CARBOXYLESTERASE"/>
    <property type="match status" value="1"/>
</dbReference>
<feature type="signal peptide" evidence="1">
    <location>
        <begin position="1"/>
        <end position="25"/>
    </location>
</feature>
<dbReference type="AlphaFoldDB" id="A0A9P5HM21"/>
<sequence length="545" mass="58347">MGLANLFTTATGLILAASCVSPVLATPCSAGQAVPSAVIPQGTITGYQDSSDNSVFLGIPFAQTTGGKNRWRAPQDLPKSSAVYNASSYGPTCPQAISGTLYSQQGEDCLNLNIWAPAGAKSLPVFVYMYGGAMVTGSSSNPLIQGSNFARNGVIYVNFNTRESIFASPHSAELADGEESQNFSILDVEKALDWVHTNIQAFGGNPNHIVFGGHSSGGVQVDHYLWNNPNTWLKGAVQMSANAMSGPAYAPVGQALDAVASEVGCSTGKGQLECLRDIDVYDFQTTNFNSTFNAWFTPVIDDITRHSNYAGRFASGKYASHVPLLTGTSNGEGTIFALVYGSENTDFSTWINTFDADSAHIKDAALKAAYPSADYASESLRSGTQYGDARFQCPVDYLLDMRIASQSTWAYRFFGDYDNVVGVAGTAPTHGTEVPFFHGGNECFDALSDVTTAQQELADSIHAWFVKWIKNPSNGPGWKKLSRTSGELVKLGVPGDELSLLKATRTDYNSICQSVYKPRMALYPIIQSVEDLVEDLLGAVLDAIL</sequence>
<evidence type="ECO:0000259" key="2">
    <source>
        <dbReference type="Pfam" id="PF00135"/>
    </source>
</evidence>
<evidence type="ECO:0000256" key="1">
    <source>
        <dbReference type="SAM" id="SignalP"/>
    </source>
</evidence>
<protein>
    <recommendedName>
        <fullName evidence="2">Carboxylesterase type B domain-containing protein</fullName>
    </recommendedName>
</protein>
<name>A0A9P5HM21_9HYPO</name>
<keyword evidence="4" id="KW-1185">Reference proteome</keyword>
<dbReference type="OrthoDB" id="408631at2759"/>
<proteinExistence type="predicted"/>
<feature type="domain" description="Carboxylesterase type B" evidence="2">
    <location>
        <begin position="37"/>
        <end position="495"/>
    </location>
</feature>
<comment type="caution">
    <text evidence="3">The sequence shown here is derived from an EMBL/GenBank/DDBJ whole genome shotgun (WGS) entry which is preliminary data.</text>
</comment>
<evidence type="ECO:0000313" key="3">
    <source>
        <dbReference type="EMBL" id="KAF7554310.1"/>
    </source>
</evidence>
<keyword evidence="1" id="KW-0732">Signal</keyword>
<reference evidence="3" key="1">
    <citation type="submission" date="2020-03" db="EMBL/GenBank/DDBJ databases">
        <title>Draft Genome Sequence of Cylindrodendrum hubeiense.</title>
        <authorList>
            <person name="Buettner E."/>
            <person name="Kellner H."/>
        </authorList>
    </citation>
    <scope>NUCLEOTIDE SEQUENCE</scope>
    <source>
        <strain evidence="3">IHI 201604</strain>
    </source>
</reference>